<feature type="compositionally biased region" description="Low complexity" evidence="4">
    <location>
        <begin position="31"/>
        <end position="59"/>
    </location>
</feature>
<comment type="subcellular location">
    <subcellularLocation>
        <location evidence="1">Nucleus</location>
    </subcellularLocation>
</comment>
<feature type="compositionally biased region" description="Low complexity" evidence="4">
    <location>
        <begin position="72"/>
        <end position="85"/>
    </location>
</feature>
<accession>A0A1W5CU39</accession>
<protein>
    <submittedName>
        <fullName evidence="5">Dpy-30 motif</fullName>
    </submittedName>
</protein>
<dbReference type="AlphaFoldDB" id="A0A1W5CU39"/>
<keyword evidence="3" id="KW-0539">Nucleus</keyword>
<proteinExistence type="inferred from homology"/>
<dbReference type="EMBL" id="FWEW01000275">
    <property type="protein sequence ID" value="SLM34367.1"/>
    <property type="molecule type" value="Genomic_DNA"/>
</dbReference>
<dbReference type="InterPro" id="IPR049629">
    <property type="entry name" value="DPY30_SDC1_DD"/>
</dbReference>
<organism evidence="5 6">
    <name type="scientific">Lasallia pustulata</name>
    <dbReference type="NCBI Taxonomy" id="136370"/>
    <lineage>
        <taxon>Eukaryota</taxon>
        <taxon>Fungi</taxon>
        <taxon>Dikarya</taxon>
        <taxon>Ascomycota</taxon>
        <taxon>Pezizomycotina</taxon>
        <taxon>Lecanoromycetes</taxon>
        <taxon>OSLEUM clade</taxon>
        <taxon>Umbilicariomycetidae</taxon>
        <taxon>Umbilicariales</taxon>
        <taxon>Umbilicariaceae</taxon>
        <taxon>Lasallia</taxon>
    </lineage>
</organism>
<dbReference type="GO" id="GO:0005634">
    <property type="term" value="C:nucleus"/>
    <property type="evidence" value="ECO:0007669"/>
    <property type="project" value="UniProtKB-SubCell"/>
</dbReference>
<comment type="similarity">
    <text evidence="2">Belongs to the dpy-30 family.</text>
</comment>
<evidence type="ECO:0000313" key="6">
    <source>
        <dbReference type="Proteomes" id="UP000192927"/>
    </source>
</evidence>
<evidence type="ECO:0000256" key="4">
    <source>
        <dbReference type="SAM" id="MobiDB-lite"/>
    </source>
</evidence>
<evidence type="ECO:0000256" key="1">
    <source>
        <dbReference type="ARBA" id="ARBA00004123"/>
    </source>
</evidence>
<dbReference type="Proteomes" id="UP000192927">
    <property type="component" value="Unassembled WGS sequence"/>
</dbReference>
<evidence type="ECO:0000256" key="2">
    <source>
        <dbReference type="ARBA" id="ARBA00010849"/>
    </source>
</evidence>
<evidence type="ECO:0000256" key="3">
    <source>
        <dbReference type="ARBA" id="ARBA00023242"/>
    </source>
</evidence>
<dbReference type="InterPro" id="IPR007858">
    <property type="entry name" value="Dpy-30_motif"/>
</dbReference>
<reference evidence="6" key="1">
    <citation type="submission" date="2017-03" db="EMBL/GenBank/DDBJ databases">
        <authorList>
            <person name="Sharma R."/>
            <person name="Thines M."/>
        </authorList>
    </citation>
    <scope>NUCLEOTIDE SEQUENCE [LARGE SCALE GENOMIC DNA]</scope>
</reference>
<evidence type="ECO:0000313" key="5">
    <source>
        <dbReference type="EMBL" id="SLM34367.1"/>
    </source>
</evidence>
<dbReference type="CDD" id="cd22965">
    <property type="entry name" value="DD_DPY30_SDC1"/>
    <property type="match status" value="1"/>
</dbReference>
<feature type="region of interest" description="Disordered" evidence="4">
    <location>
        <begin position="1"/>
        <end position="109"/>
    </location>
</feature>
<keyword evidence="6" id="KW-1185">Reference proteome</keyword>
<dbReference type="Pfam" id="PF05186">
    <property type="entry name" value="Dpy-30"/>
    <property type="match status" value="1"/>
</dbReference>
<name>A0A1W5CU39_9LECA</name>
<sequence length="156" mass="16078">MSAAAQAYQESMEKYGQREQSTPAPTPAPASAPSLSATTAPALQTTVAAAGDTPMADAAQSPAPLPPSTNSTPAPQRTATPTRTANGSVNAEFTAPMPSKAVPHGAPARRYLNEKVTGVLLEGMKRLAAEQPEDPLRVLGEYLLQRSREVEGIGGG</sequence>
<dbReference type="Gene3D" id="1.20.890.10">
    <property type="entry name" value="cAMP-dependent protein kinase regulatory subunit, dimerization-anchoring domain"/>
    <property type="match status" value="1"/>
</dbReference>